<sequence length="70" mass="7447">MRALDDSLLDAHARADTRALVGLYTQAADSVNDADAAGFFLTHAYVFALELGDGRAAQLHARLCAEGREA</sequence>
<name>A0A0W7WDU3_9RHOB</name>
<evidence type="ECO:0000313" key="2">
    <source>
        <dbReference type="Proteomes" id="UP000054396"/>
    </source>
</evidence>
<dbReference type="EMBL" id="LPXO01000022">
    <property type="protein sequence ID" value="KUF08816.1"/>
    <property type="molecule type" value="Genomic_DNA"/>
</dbReference>
<keyword evidence="2" id="KW-1185">Reference proteome</keyword>
<evidence type="ECO:0000313" key="1">
    <source>
        <dbReference type="EMBL" id="KUF08816.1"/>
    </source>
</evidence>
<dbReference type="OrthoDB" id="7864216at2"/>
<dbReference type="AlphaFoldDB" id="A0A0W7WDU3"/>
<dbReference type="STRING" id="1685382.AVJ23_20660"/>
<protein>
    <submittedName>
        <fullName evidence="1">Uncharacterized protein</fullName>
    </submittedName>
</protein>
<proteinExistence type="predicted"/>
<organism evidence="1 2">
    <name type="scientific">Pseudoponticoccus marisrubri</name>
    <dbReference type="NCBI Taxonomy" id="1685382"/>
    <lineage>
        <taxon>Bacteria</taxon>
        <taxon>Pseudomonadati</taxon>
        <taxon>Pseudomonadota</taxon>
        <taxon>Alphaproteobacteria</taxon>
        <taxon>Rhodobacterales</taxon>
        <taxon>Roseobacteraceae</taxon>
        <taxon>Pseudoponticoccus</taxon>
    </lineage>
</organism>
<comment type="caution">
    <text evidence="1">The sequence shown here is derived from an EMBL/GenBank/DDBJ whole genome shotgun (WGS) entry which is preliminary data.</text>
</comment>
<dbReference type="Proteomes" id="UP000054396">
    <property type="component" value="Unassembled WGS sequence"/>
</dbReference>
<gene>
    <name evidence="1" type="ORF">AVJ23_20660</name>
</gene>
<accession>A0A0W7WDU3</accession>
<reference evidence="1 2" key="1">
    <citation type="submission" date="2015-12" db="EMBL/GenBank/DDBJ databases">
        <authorList>
            <person name="Shamseldin A."/>
            <person name="Moawad H."/>
            <person name="Abd El-Rahim W.M."/>
            <person name="Sadowsky M.J."/>
        </authorList>
    </citation>
    <scope>NUCLEOTIDE SEQUENCE [LARGE SCALE GENOMIC DNA]</scope>
    <source>
        <strain evidence="1 2">SJ5A-1</strain>
    </source>
</reference>
<dbReference type="RefSeq" id="WP_058864133.1">
    <property type="nucleotide sequence ID" value="NZ_LPXO01000022.1"/>
</dbReference>